<sequence>MPHVDAAVRKAYMKAYGARYYAKNADKWILYAARFCAANPKKRKAYSARYYAKNAEKVNARRARYDAEHPEKARARKARYHAKHPEGDQAYQARYRAENREKVKASEARSRAKHPEKRKASYARYYAKNPEKMKANNAKRRACKRSAGGRGITGHQWRDVLTSTLGLCTYCNELRPLALDHIVPLSAGGDHDIENAVPACKSCNSAKNKTPLLLWLARRAA</sequence>
<feature type="compositionally biased region" description="Basic residues" evidence="1">
    <location>
        <begin position="111"/>
        <end position="121"/>
    </location>
</feature>
<name>A0A6J7XIX9_9CAUD</name>
<dbReference type="GO" id="GO:0003676">
    <property type="term" value="F:nucleic acid binding"/>
    <property type="evidence" value="ECO:0007669"/>
    <property type="project" value="InterPro"/>
</dbReference>
<feature type="domain" description="HNH nuclease" evidence="2">
    <location>
        <begin position="155"/>
        <end position="205"/>
    </location>
</feature>
<dbReference type="InterPro" id="IPR003615">
    <property type="entry name" value="HNH_nuc"/>
</dbReference>
<evidence type="ECO:0000256" key="1">
    <source>
        <dbReference type="SAM" id="MobiDB-lite"/>
    </source>
</evidence>
<protein>
    <submittedName>
        <fullName evidence="3">HNHc domain containing protein</fullName>
    </submittedName>
</protein>
<evidence type="ECO:0000259" key="2">
    <source>
        <dbReference type="SMART" id="SM00507"/>
    </source>
</evidence>
<reference evidence="3" key="1">
    <citation type="submission" date="2020-05" db="EMBL/GenBank/DDBJ databases">
        <authorList>
            <person name="Chiriac C."/>
            <person name="Salcher M."/>
            <person name="Ghai R."/>
            <person name="Kavagutti S V."/>
        </authorList>
    </citation>
    <scope>NUCLEOTIDE SEQUENCE</scope>
</reference>
<feature type="compositionally biased region" description="Basic and acidic residues" evidence="1">
    <location>
        <begin position="61"/>
        <end position="73"/>
    </location>
</feature>
<accession>A0A6J7XIX9</accession>
<feature type="region of interest" description="Disordered" evidence="1">
    <location>
        <begin position="97"/>
        <end position="123"/>
    </location>
</feature>
<organism evidence="3">
    <name type="scientific">uncultured Caudovirales phage</name>
    <dbReference type="NCBI Taxonomy" id="2100421"/>
    <lineage>
        <taxon>Viruses</taxon>
        <taxon>Duplodnaviria</taxon>
        <taxon>Heunggongvirae</taxon>
        <taxon>Uroviricota</taxon>
        <taxon>Caudoviricetes</taxon>
        <taxon>Peduoviridae</taxon>
        <taxon>Maltschvirus</taxon>
        <taxon>Maltschvirus maltsch</taxon>
    </lineage>
</organism>
<dbReference type="Pfam" id="PF01844">
    <property type="entry name" value="HNH"/>
    <property type="match status" value="1"/>
</dbReference>
<dbReference type="SMART" id="SM00507">
    <property type="entry name" value="HNHc"/>
    <property type="match status" value="1"/>
</dbReference>
<dbReference type="PANTHER" id="PTHR33877">
    <property type="entry name" value="SLL1193 PROTEIN"/>
    <property type="match status" value="1"/>
</dbReference>
<gene>
    <name evidence="3" type="ORF">UFOVP1558_45</name>
</gene>
<evidence type="ECO:0000313" key="3">
    <source>
        <dbReference type="EMBL" id="CAB5230106.1"/>
    </source>
</evidence>
<dbReference type="CDD" id="cd00085">
    <property type="entry name" value="HNHc"/>
    <property type="match status" value="1"/>
</dbReference>
<feature type="region of interest" description="Disordered" evidence="1">
    <location>
        <begin position="61"/>
        <end position="84"/>
    </location>
</feature>
<feature type="compositionally biased region" description="Basic and acidic residues" evidence="1">
    <location>
        <begin position="97"/>
        <end position="110"/>
    </location>
</feature>
<dbReference type="PANTHER" id="PTHR33877:SF1">
    <property type="entry name" value="TYPE IV METHYL-DIRECTED RESTRICTION ENZYME ECOKMCRA"/>
    <property type="match status" value="1"/>
</dbReference>
<dbReference type="InterPro" id="IPR052892">
    <property type="entry name" value="NA-targeting_endonuclease"/>
</dbReference>
<dbReference type="GO" id="GO:0008270">
    <property type="term" value="F:zinc ion binding"/>
    <property type="evidence" value="ECO:0007669"/>
    <property type="project" value="InterPro"/>
</dbReference>
<dbReference type="InterPro" id="IPR002711">
    <property type="entry name" value="HNH"/>
</dbReference>
<dbReference type="GO" id="GO:0004519">
    <property type="term" value="F:endonuclease activity"/>
    <property type="evidence" value="ECO:0007669"/>
    <property type="project" value="InterPro"/>
</dbReference>
<proteinExistence type="predicted"/>
<dbReference type="EMBL" id="LR798415">
    <property type="protein sequence ID" value="CAB5230106.1"/>
    <property type="molecule type" value="Genomic_DNA"/>
</dbReference>
<dbReference type="Gene3D" id="1.10.30.50">
    <property type="match status" value="1"/>
</dbReference>